<feature type="domain" description="RapZ C-terminal" evidence="1">
    <location>
        <begin position="35"/>
        <end position="90"/>
    </location>
</feature>
<dbReference type="GeneID" id="5580335"/>
<evidence type="ECO:0000313" key="2">
    <source>
        <dbReference type="EMBL" id="CAB93909.2"/>
    </source>
</evidence>
<reference evidence="2 3" key="4">
    <citation type="journal article" date="2007" name="Virology">
        <title>Transcriptional profiling of bacteriophage BFK20: coexpression interrogated by "guilt-by-association" algorithm.</title>
        <authorList>
            <person name="Majtan T."/>
            <person name="Halgasova N."/>
            <person name="Bukovska G."/>
            <person name="Timko J."/>
        </authorList>
    </citation>
    <scope>NUCLEOTIDE SEQUENCE [LARGE SCALE GENOMIC DNA]</scope>
</reference>
<keyword evidence="3" id="KW-1185">Reference proteome</keyword>
<gene>
    <name evidence="2" type="primary">ORF4</name>
</gene>
<sequence length="93" mass="9956">MRVIDARGWLTPYVPQGHTGLEKVIQDVVLDTELSAFASECAVQLVKAGSSVSLAVGCNDGKHRSVAFVERVAALIRDAGEQVRVAHRDLVTA</sequence>
<dbReference type="InterPro" id="IPR053931">
    <property type="entry name" value="RapZ_C"/>
</dbReference>
<dbReference type="Pfam" id="PF22740">
    <property type="entry name" value="PapZ_C"/>
    <property type="match status" value="1"/>
</dbReference>
<organism evidence="2 3">
    <name type="scientific">Corynebacterium phage BFK20</name>
    <dbReference type="NCBI Taxonomy" id="28358"/>
    <lineage>
        <taxon>Viruses</taxon>
        <taxon>Duplodnaviria</taxon>
        <taxon>Heunggongvirae</taxon>
        <taxon>Uroviricota</taxon>
        <taxon>Caudoviricetes</taxon>
        <taxon>Sasvirus</taxon>
        <taxon>Sasvirus BFK20</taxon>
    </lineage>
</organism>
<accession>Q9MBK1</accession>
<reference evidence="2 3" key="1">
    <citation type="journal article" date="1992" name="J. Gen. Microbiol.">
        <title>Characterization of bacteriophage BFK20 from Brevibacterium flavum.</title>
        <authorList>
            <person name="Koptides M."/>
            <person name="Barak I."/>
            <person name="Sisova M."/>
            <person name="Baloghova E."/>
            <person name="Ugorcakova J."/>
        </authorList>
    </citation>
    <scope>NUCLEOTIDE SEQUENCE [LARGE SCALE GENOMIC DNA]</scope>
</reference>
<reference evidence="2 3" key="2">
    <citation type="journal article" date="1994" name="Acta Virol.">
        <title>Characterization and sequence analysis of the F2 promoter from corynephage BFK20.</title>
        <authorList>
            <person name="Koptides M."/>
            <person name="Ugorcakova J."/>
            <person name="Baloghova E."/>
            <person name="Bukovska G."/>
            <person name="Timko J."/>
        </authorList>
    </citation>
    <scope>NUCLEOTIDE SEQUENCE [LARGE SCALE GENOMIC DNA]</scope>
</reference>
<protein>
    <submittedName>
        <fullName evidence="2">Gp4</fullName>
    </submittedName>
</protein>
<dbReference type="Proteomes" id="UP000001531">
    <property type="component" value="Segment"/>
</dbReference>
<dbReference type="EMBL" id="AJ278322">
    <property type="protein sequence ID" value="CAB93909.2"/>
    <property type="molecule type" value="Genomic_DNA"/>
</dbReference>
<evidence type="ECO:0000259" key="1">
    <source>
        <dbReference type="Pfam" id="PF22740"/>
    </source>
</evidence>
<proteinExistence type="predicted"/>
<evidence type="ECO:0000313" key="3">
    <source>
        <dbReference type="Proteomes" id="UP000001531"/>
    </source>
</evidence>
<dbReference type="RefSeq" id="YP_001456734.1">
    <property type="nucleotide sequence ID" value="NC_009799.3"/>
</dbReference>
<name>Q9MBK1_9CAUD</name>
<dbReference type="KEGG" id="vg:5580335"/>
<reference evidence="2 3" key="3">
    <citation type="journal article" date="2006" name="Virology">
        <title>Complete nucleotide sequence and genome analysis of bacteriophage BFK20--a lytic phage of the industrial producer Brevibacterium flavum.</title>
        <authorList>
            <person name="Bukovska G."/>
            <person name="Klucar L."/>
            <person name="Vlcek C."/>
            <person name="Adamovic J."/>
            <person name="Turna J."/>
            <person name="Timko J."/>
        </authorList>
    </citation>
    <scope>NUCLEOTIDE SEQUENCE [LARGE SCALE GENOMIC DNA]</scope>
</reference>